<dbReference type="CDD" id="cd17393">
    <property type="entry name" value="MFS_MosC_like"/>
    <property type="match status" value="1"/>
</dbReference>
<sequence length="398" mass="39769">MTAASLRSSTVAVYLAFSGSGFLFATWAARIPSVRSQLGLDARELGLLLLALPAGSIASLLVAGAFVARSGPRRAVAAAGLAGATGLGLAGLGAPGSVVVTAVGLALLGLATGVWDVAMNVEAAAVEQARGVAIMSRFHASLSAGTVVGAAVAAACAAVGVPVTAHLVAVGLLIGVAVPLSTRWYLRAETPEDRPAGSALRAWTEPRTLVLGLFVLTMGFSEGTGNDWLASAMIEGHRTSVAGGSLTFALFVAAMTVGRWFGPPLVDRFGPRPVIRVGAVVALAGLMATVFGPNPLTAVIGVVGWGLGTAMGFPLGISAAAEDPRRAAARVGVVSTIGYTAFLAGPPLLGFAADHVGILRSLSITAGLVAVGLLLATGLPERGVRGGSPPRRTAVHGR</sequence>
<feature type="transmembrane region" description="Helical" evidence="5">
    <location>
        <begin position="331"/>
        <end position="352"/>
    </location>
</feature>
<comment type="caution">
    <text evidence="7">The sequence shown here is derived from an EMBL/GenBank/DDBJ whole genome shotgun (WGS) entry which is preliminary data.</text>
</comment>
<dbReference type="Proteomes" id="UP000021053">
    <property type="component" value="Unassembled WGS sequence"/>
</dbReference>
<dbReference type="InterPro" id="IPR036259">
    <property type="entry name" value="MFS_trans_sf"/>
</dbReference>
<keyword evidence="2 5" id="KW-0812">Transmembrane</keyword>
<feature type="transmembrane region" description="Helical" evidence="5">
    <location>
        <begin position="138"/>
        <end position="161"/>
    </location>
</feature>
<dbReference type="InterPro" id="IPR011701">
    <property type="entry name" value="MFS"/>
</dbReference>
<feature type="transmembrane region" description="Helical" evidence="5">
    <location>
        <begin position="198"/>
        <end position="221"/>
    </location>
</feature>
<evidence type="ECO:0000256" key="2">
    <source>
        <dbReference type="ARBA" id="ARBA00022692"/>
    </source>
</evidence>
<feature type="transmembrane region" description="Helical" evidence="5">
    <location>
        <begin position="12"/>
        <end position="33"/>
    </location>
</feature>
<reference evidence="7 8" key="1">
    <citation type="submission" date="2013-07" db="EMBL/GenBank/DDBJ databases">
        <authorList>
            <consortium name="DOE Joint Genome Institute"/>
            <person name="Eisen J."/>
            <person name="Huntemann M."/>
            <person name="Han J."/>
            <person name="Chen A."/>
            <person name="Kyrpides N."/>
            <person name="Mavromatis K."/>
            <person name="Markowitz V."/>
            <person name="Palaniappan K."/>
            <person name="Ivanova N."/>
            <person name="Schaumberg A."/>
            <person name="Pati A."/>
            <person name="Liolios K."/>
            <person name="Nordberg H.P."/>
            <person name="Cantor M.N."/>
            <person name="Hua S.X."/>
            <person name="Woyke T."/>
        </authorList>
    </citation>
    <scope>NUCLEOTIDE SEQUENCE [LARGE SCALE GENOMIC DNA]</scope>
    <source>
        <strain evidence="7 8">DSM 44712</strain>
    </source>
</reference>
<dbReference type="PANTHER" id="PTHR23514">
    <property type="entry name" value="BYPASS OF STOP CODON PROTEIN 6"/>
    <property type="match status" value="1"/>
</dbReference>
<proteinExistence type="predicted"/>
<dbReference type="GO" id="GO:0022857">
    <property type="term" value="F:transmembrane transporter activity"/>
    <property type="evidence" value="ECO:0007669"/>
    <property type="project" value="InterPro"/>
</dbReference>
<keyword evidence="4 5" id="KW-0472">Membrane</keyword>
<name>A0A010ZXF5_9ACTN</name>
<feature type="transmembrane region" description="Helical" evidence="5">
    <location>
        <begin position="241"/>
        <end position="262"/>
    </location>
</feature>
<dbReference type="RefSeq" id="WP_051570230.1">
    <property type="nucleotide sequence ID" value="NZ_KK073874.1"/>
</dbReference>
<evidence type="ECO:0000256" key="3">
    <source>
        <dbReference type="ARBA" id="ARBA00022989"/>
    </source>
</evidence>
<accession>A0A010ZXF5</accession>
<feature type="transmembrane region" description="Helical" evidence="5">
    <location>
        <begin position="45"/>
        <end position="68"/>
    </location>
</feature>
<dbReference type="AlphaFoldDB" id="A0A010ZXF5"/>
<dbReference type="OrthoDB" id="9809599at2"/>
<evidence type="ECO:0000313" key="7">
    <source>
        <dbReference type="EMBL" id="EXG81907.1"/>
    </source>
</evidence>
<evidence type="ECO:0000256" key="5">
    <source>
        <dbReference type="SAM" id="Phobius"/>
    </source>
</evidence>
<dbReference type="PROSITE" id="PS50850">
    <property type="entry name" value="MFS"/>
    <property type="match status" value="1"/>
</dbReference>
<evidence type="ECO:0000313" key="8">
    <source>
        <dbReference type="Proteomes" id="UP000021053"/>
    </source>
</evidence>
<feature type="transmembrane region" description="Helical" evidence="5">
    <location>
        <begin position="167"/>
        <end position="186"/>
    </location>
</feature>
<feature type="transmembrane region" description="Helical" evidence="5">
    <location>
        <begin position="274"/>
        <end position="292"/>
    </location>
</feature>
<protein>
    <submittedName>
        <fullName evidence="7">Cyanate permease</fullName>
    </submittedName>
</protein>
<evidence type="ECO:0000259" key="6">
    <source>
        <dbReference type="PROSITE" id="PS50850"/>
    </source>
</evidence>
<gene>
    <name evidence="7" type="ORF">CryarDRAFT_3029</name>
</gene>
<dbReference type="PANTHER" id="PTHR23514:SF13">
    <property type="entry name" value="INNER MEMBRANE PROTEIN YBJJ"/>
    <property type="match status" value="1"/>
</dbReference>
<dbReference type="SUPFAM" id="SSF103473">
    <property type="entry name" value="MFS general substrate transporter"/>
    <property type="match status" value="1"/>
</dbReference>
<dbReference type="HOGENOM" id="CLU_035309_0_0_11"/>
<evidence type="ECO:0000256" key="4">
    <source>
        <dbReference type="ARBA" id="ARBA00023136"/>
    </source>
</evidence>
<dbReference type="InterPro" id="IPR051788">
    <property type="entry name" value="MFS_Transporter"/>
</dbReference>
<feature type="transmembrane region" description="Helical" evidence="5">
    <location>
        <begin position="75"/>
        <end position="92"/>
    </location>
</feature>
<keyword evidence="8" id="KW-1185">Reference proteome</keyword>
<dbReference type="GO" id="GO:0005886">
    <property type="term" value="C:plasma membrane"/>
    <property type="evidence" value="ECO:0007669"/>
    <property type="project" value="UniProtKB-SubCell"/>
</dbReference>
<dbReference type="Pfam" id="PF07690">
    <property type="entry name" value="MFS_1"/>
    <property type="match status" value="1"/>
</dbReference>
<keyword evidence="3 5" id="KW-1133">Transmembrane helix</keyword>
<feature type="transmembrane region" description="Helical" evidence="5">
    <location>
        <begin position="98"/>
        <end position="118"/>
    </location>
</feature>
<feature type="domain" description="Major facilitator superfamily (MFS) profile" evidence="6">
    <location>
        <begin position="5"/>
        <end position="384"/>
    </location>
</feature>
<dbReference type="Gene3D" id="1.20.1250.20">
    <property type="entry name" value="MFS general substrate transporter like domains"/>
    <property type="match status" value="2"/>
</dbReference>
<dbReference type="InterPro" id="IPR020846">
    <property type="entry name" value="MFS_dom"/>
</dbReference>
<organism evidence="7 8">
    <name type="scientific">Cryptosporangium arvum DSM 44712</name>
    <dbReference type="NCBI Taxonomy" id="927661"/>
    <lineage>
        <taxon>Bacteria</taxon>
        <taxon>Bacillati</taxon>
        <taxon>Actinomycetota</taxon>
        <taxon>Actinomycetes</taxon>
        <taxon>Cryptosporangiales</taxon>
        <taxon>Cryptosporangiaceae</taxon>
        <taxon>Cryptosporangium</taxon>
    </lineage>
</organism>
<evidence type="ECO:0000256" key="1">
    <source>
        <dbReference type="ARBA" id="ARBA00004651"/>
    </source>
</evidence>
<feature type="transmembrane region" description="Helical" evidence="5">
    <location>
        <begin position="298"/>
        <end position="319"/>
    </location>
</feature>
<feature type="transmembrane region" description="Helical" evidence="5">
    <location>
        <begin position="358"/>
        <end position="379"/>
    </location>
</feature>
<dbReference type="EMBL" id="JFBT01000001">
    <property type="protein sequence ID" value="EXG81907.1"/>
    <property type="molecule type" value="Genomic_DNA"/>
</dbReference>
<comment type="subcellular location">
    <subcellularLocation>
        <location evidence="1">Cell membrane</location>
        <topology evidence="1">Multi-pass membrane protein</topology>
    </subcellularLocation>
</comment>